<dbReference type="Gene3D" id="3.10.580.10">
    <property type="entry name" value="CBS-domain"/>
    <property type="match status" value="1"/>
</dbReference>
<name>A0A1G6I9D8_9RHOB</name>
<evidence type="ECO:0000313" key="3">
    <source>
        <dbReference type="EMBL" id="SDC03050.1"/>
    </source>
</evidence>
<sequence length="86" mass="9377">MEVGSLMTRKVCRVHWNTGIRRVAEIMRANGIGAVPVEQDGRLVGMLTDRDIVTAIIGNGARRDQRGIGRIAGMIAPPEQVAFGRH</sequence>
<evidence type="ECO:0000256" key="1">
    <source>
        <dbReference type="PROSITE-ProRule" id="PRU00703"/>
    </source>
</evidence>
<dbReference type="RefSeq" id="WP_093026726.1">
    <property type="nucleotide sequence ID" value="NZ_FMZV01000001.1"/>
</dbReference>
<keyword evidence="1" id="KW-0129">CBS domain</keyword>
<dbReference type="PROSITE" id="PS51371">
    <property type="entry name" value="CBS"/>
    <property type="match status" value="1"/>
</dbReference>
<reference evidence="4" key="1">
    <citation type="submission" date="2016-10" db="EMBL/GenBank/DDBJ databases">
        <authorList>
            <person name="Varghese N."/>
            <person name="Submissions S."/>
        </authorList>
    </citation>
    <scope>NUCLEOTIDE SEQUENCE [LARGE SCALE GENOMIC DNA]</scope>
    <source>
        <strain evidence="4">CGMCC 1.9108</strain>
    </source>
</reference>
<dbReference type="SMART" id="SM00116">
    <property type="entry name" value="CBS"/>
    <property type="match status" value="1"/>
</dbReference>
<gene>
    <name evidence="3" type="ORF">SAMN04488239_10161</name>
</gene>
<feature type="domain" description="CBS" evidence="2">
    <location>
        <begin position="7"/>
        <end position="65"/>
    </location>
</feature>
<organism evidence="3 4">
    <name type="scientific">Ruegeria marina</name>
    <dbReference type="NCBI Taxonomy" id="639004"/>
    <lineage>
        <taxon>Bacteria</taxon>
        <taxon>Pseudomonadati</taxon>
        <taxon>Pseudomonadota</taxon>
        <taxon>Alphaproteobacteria</taxon>
        <taxon>Rhodobacterales</taxon>
        <taxon>Roseobacteraceae</taxon>
        <taxon>Ruegeria</taxon>
    </lineage>
</organism>
<dbReference type="InterPro" id="IPR046342">
    <property type="entry name" value="CBS_dom_sf"/>
</dbReference>
<dbReference type="EMBL" id="FMZV01000001">
    <property type="protein sequence ID" value="SDC03050.1"/>
    <property type="molecule type" value="Genomic_DNA"/>
</dbReference>
<accession>A0A1G6I9D8</accession>
<dbReference type="STRING" id="639004.SAMN04488239_10161"/>
<evidence type="ECO:0000313" key="4">
    <source>
        <dbReference type="Proteomes" id="UP000199628"/>
    </source>
</evidence>
<dbReference type="InterPro" id="IPR000644">
    <property type="entry name" value="CBS_dom"/>
</dbReference>
<dbReference type="OrthoDB" id="9802114at2"/>
<dbReference type="Pfam" id="PF00571">
    <property type="entry name" value="CBS"/>
    <property type="match status" value="1"/>
</dbReference>
<keyword evidence="4" id="KW-1185">Reference proteome</keyword>
<evidence type="ECO:0000259" key="2">
    <source>
        <dbReference type="PROSITE" id="PS51371"/>
    </source>
</evidence>
<dbReference type="AlphaFoldDB" id="A0A1G6I9D8"/>
<protein>
    <submittedName>
        <fullName evidence="3">CBS domain-containing protein</fullName>
    </submittedName>
</protein>
<dbReference type="SUPFAM" id="SSF54631">
    <property type="entry name" value="CBS-domain pair"/>
    <property type="match status" value="1"/>
</dbReference>
<dbReference type="Proteomes" id="UP000199628">
    <property type="component" value="Unassembled WGS sequence"/>
</dbReference>
<proteinExistence type="predicted"/>